<feature type="domain" description="Tc toxin complex TcA C-terminal TcB-binding" evidence="1">
    <location>
        <begin position="115"/>
        <end position="222"/>
    </location>
</feature>
<evidence type="ECO:0000259" key="1">
    <source>
        <dbReference type="Pfam" id="PF18276"/>
    </source>
</evidence>
<dbReference type="GeneID" id="93590142"/>
<evidence type="ECO:0000313" key="2">
    <source>
        <dbReference type="EMBL" id="RVD83445.1"/>
    </source>
</evidence>
<proteinExistence type="predicted"/>
<dbReference type="Proteomes" id="UP000283090">
    <property type="component" value="Unassembled WGS sequence"/>
</dbReference>
<dbReference type="OrthoDB" id="3564087at2759"/>
<name>A0A436ZXJ0_ARTFL</name>
<dbReference type="STRING" id="97331.A0A436ZXJ0"/>
<accession>A0A436ZXJ0</accession>
<dbReference type="InterPro" id="IPR040840">
    <property type="entry name" value="TcA_TcB_BD"/>
</dbReference>
<keyword evidence="3" id="KW-1185">Reference proteome</keyword>
<protein>
    <recommendedName>
        <fullName evidence="1">Tc toxin complex TcA C-terminal TcB-binding domain-containing protein</fullName>
    </recommendedName>
</protein>
<reference evidence="2 3" key="1">
    <citation type="submission" date="2019-01" db="EMBL/GenBank/DDBJ databases">
        <title>Intercellular communication is required for trap formation in the nematode-trapping fungus Duddingtonia flagrans.</title>
        <authorList>
            <person name="Youssar L."/>
            <person name="Wernet V."/>
            <person name="Hensel N."/>
            <person name="Hildebrandt H.-G."/>
            <person name="Fischer R."/>
        </authorList>
    </citation>
    <scope>NUCLEOTIDE SEQUENCE [LARGE SCALE GENOMIC DNA]</scope>
    <source>
        <strain evidence="2 3">CBS H-5679</strain>
    </source>
</reference>
<dbReference type="EMBL" id="SAEB01000009">
    <property type="protein sequence ID" value="RVD83445.1"/>
    <property type="molecule type" value="Genomic_DNA"/>
</dbReference>
<organism evidence="2 3">
    <name type="scientific">Arthrobotrys flagrans</name>
    <name type="common">Nematode-trapping fungus</name>
    <name type="synonym">Trichothecium flagrans</name>
    <dbReference type="NCBI Taxonomy" id="97331"/>
    <lineage>
        <taxon>Eukaryota</taxon>
        <taxon>Fungi</taxon>
        <taxon>Dikarya</taxon>
        <taxon>Ascomycota</taxon>
        <taxon>Pezizomycotina</taxon>
        <taxon>Orbiliomycetes</taxon>
        <taxon>Orbiliales</taxon>
        <taxon>Orbiliaceae</taxon>
        <taxon>Arthrobotrys</taxon>
    </lineage>
</organism>
<gene>
    <name evidence="2" type="ORF">DFL_007831</name>
</gene>
<dbReference type="Pfam" id="PF18276">
    <property type="entry name" value="TcA_TcB_BD"/>
    <property type="match status" value="1"/>
</dbReference>
<dbReference type="RefSeq" id="XP_067488989.1">
    <property type="nucleotide sequence ID" value="XM_067637476.1"/>
</dbReference>
<dbReference type="AlphaFoldDB" id="A0A436ZXJ0"/>
<comment type="caution">
    <text evidence="2">The sequence shown here is derived from an EMBL/GenBank/DDBJ whole genome shotgun (WGS) entry which is preliminary data.</text>
</comment>
<dbReference type="VEuPathDB" id="FungiDB:DFL_007831"/>
<sequence>MDMNGVYRQLALFDPSLAASVADEQLLLLPEESEEINKAIAYQDWTAAIGTGIKWGGNFLGGATGAVARGLQIYATILNNSSANAGRKANFLRALQDHIFQANNYGHEPKNIDNQIATQRLRVSTTEQGILNQQTALDQVTQVERFPRTQYTNQELYAWMGSETRSLYNSAYDLTYDLAKRAEKSFQFERPQMSTASYIEMGYWSSARDGLLAGEALFLGLKS</sequence>
<evidence type="ECO:0000313" key="3">
    <source>
        <dbReference type="Proteomes" id="UP000283090"/>
    </source>
</evidence>